<sequence>MATNATFVNQVLELTNQFRAQNGLAPLKLNSELNAAAQAHSQDMAQNDYFSHTGKNGSKPWDRAKVVGYEARSMGENIAAGQTTPEAVVQGWINSPGHRANLLNPNYTELGVGYFYLENDTGSVNYKRYWTQLFGSGDLNPNSSIGSSSPSPSPSTPSAGLNLVGGSSNDSLSGQAGNDTLLGGGGADVLFGAAGNDLLNGGTGDDILNGGAGNDTLIGGRGRDSFKFNSEAAFRTTDLGIDTIVDFTRGTDKIVLDQTTFGAITSNQIAIVANDAGLATSNAAIVYSRGSGKLVFNQNGSAAGFGTGGQFAIVDSDNNAATAPPALTRSDFQIVA</sequence>
<keyword evidence="3" id="KW-0964">Secreted</keyword>
<dbReference type="AlphaFoldDB" id="A0A9E9C721"/>
<dbReference type="InterPro" id="IPR014044">
    <property type="entry name" value="CAP_dom"/>
</dbReference>
<feature type="region of interest" description="Disordered" evidence="5">
    <location>
        <begin position="141"/>
        <end position="169"/>
    </location>
</feature>
<dbReference type="PANTHER" id="PTHR31157:SF1">
    <property type="entry name" value="SCP DOMAIN-CONTAINING PROTEIN"/>
    <property type="match status" value="1"/>
</dbReference>
<dbReference type="PANTHER" id="PTHR31157">
    <property type="entry name" value="SCP DOMAIN-CONTAINING PROTEIN"/>
    <property type="match status" value="1"/>
</dbReference>
<dbReference type="Gene3D" id="3.40.33.10">
    <property type="entry name" value="CAP"/>
    <property type="match status" value="1"/>
</dbReference>
<dbReference type="Pfam" id="PF00188">
    <property type="entry name" value="CAP"/>
    <property type="match status" value="1"/>
</dbReference>
<dbReference type="InterPro" id="IPR013858">
    <property type="entry name" value="Peptidase_M10B_C"/>
</dbReference>
<protein>
    <submittedName>
        <fullName evidence="8">CAP domain-containing protein</fullName>
    </submittedName>
</protein>
<evidence type="ECO:0000256" key="3">
    <source>
        <dbReference type="ARBA" id="ARBA00022525"/>
    </source>
</evidence>
<dbReference type="Pfam" id="PF08548">
    <property type="entry name" value="Peptidase_M10_C"/>
    <property type="match status" value="1"/>
</dbReference>
<evidence type="ECO:0000259" key="6">
    <source>
        <dbReference type="Pfam" id="PF00188"/>
    </source>
</evidence>
<name>A0A9E9C721_9CYAN</name>
<proteinExistence type="predicted"/>
<evidence type="ECO:0000313" key="9">
    <source>
        <dbReference type="Proteomes" id="UP001163152"/>
    </source>
</evidence>
<keyword evidence="9" id="KW-1185">Reference proteome</keyword>
<dbReference type="GO" id="GO:0005509">
    <property type="term" value="F:calcium ion binding"/>
    <property type="evidence" value="ECO:0007669"/>
    <property type="project" value="InterPro"/>
</dbReference>
<comment type="cofactor">
    <cofactor evidence="1">
        <name>Ca(2+)</name>
        <dbReference type="ChEBI" id="CHEBI:29108"/>
    </cofactor>
</comment>
<feature type="domain" description="Peptidase M10 serralysin C-terminal" evidence="7">
    <location>
        <begin position="210"/>
        <end position="280"/>
    </location>
</feature>
<dbReference type="Proteomes" id="UP001163152">
    <property type="component" value="Chromosome"/>
</dbReference>
<dbReference type="InterPro" id="IPR001343">
    <property type="entry name" value="Hemolysn_Ca-bd"/>
</dbReference>
<dbReference type="CDD" id="cd05379">
    <property type="entry name" value="CAP_bacterial"/>
    <property type="match status" value="1"/>
</dbReference>
<dbReference type="EMBL" id="CP113797">
    <property type="protein sequence ID" value="WAL58803.1"/>
    <property type="molecule type" value="Genomic_DNA"/>
</dbReference>
<evidence type="ECO:0000256" key="2">
    <source>
        <dbReference type="ARBA" id="ARBA00004613"/>
    </source>
</evidence>
<dbReference type="GO" id="GO:0005615">
    <property type="term" value="C:extracellular space"/>
    <property type="evidence" value="ECO:0007669"/>
    <property type="project" value="InterPro"/>
</dbReference>
<evidence type="ECO:0000313" key="8">
    <source>
        <dbReference type="EMBL" id="WAL58803.1"/>
    </source>
</evidence>
<gene>
    <name evidence="8" type="ORF">OXH18_16695</name>
</gene>
<dbReference type="PRINTS" id="PR00313">
    <property type="entry name" value="CABNDNGRPT"/>
</dbReference>
<dbReference type="RefSeq" id="WP_268608235.1">
    <property type="nucleotide sequence ID" value="NZ_CP113797.1"/>
</dbReference>
<dbReference type="InterPro" id="IPR011049">
    <property type="entry name" value="Serralysin-like_metalloprot_C"/>
</dbReference>
<comment type="subcellular location">
    <subcellularLocation>
        <location evidence="2">Secreted</location>
    </subcellularLocation>
</comment>
<dbReference type="KEGG" id="tsin:OXH18_16695"/>
<feature type="compositionally biased region" description="Low complexity" evidence="5">
    <location>
        <begin position="141"/>
        <end position="150"/>
    </location>
</feature>
<organism evidence="8 9">
    <name type="scientific">Thermocoleostomius sinensis A174</name>
    <dbReference type="NCBI Taxonomy" id="2016057"/>
    <lineage>
        <taxon>Bacteria</taxon>
        <taxon>Bacillati</taxon>
        <taxon>Cyanobacteriota</taxon>
        <taxon>Cyanophyceae</taxon>
        <taxon>Oculatellales</taxon>
        <taxon>Oculatellaceae</taxon>
        <taxon>Thermocoleostomius</taxon>
    </lineage>
</organism>
<evidence type="ECO:0000256" key="1">
    <source>
        <dbReference type="ARBA" id="ARBA00001913"/>
    </source>
</evidence>
<feature type="domain" description="SCP" evidence="6">
    <location>
        <begin position="12"/>
        <end position="134"/>
    </location>
</feature>
<evidence type="ECO:0000256" key="5">
    <source>
        <dbReference type="SAM" id="MobiDB-lite"/>
    </source>
</evidence>
<reference evidence="8" key="1">
    <citation type="submission" date="2022-12" db="EMBL/GenBank/DDBJ databases">
        <title>Polyphasic identification of a Novel Hot-Spring Cyanobacterium Ocullathermofonsia sinensis gen nov. sp. nov. and Genomic Insights on its Adaptations to the Thermal Habitat.</title>
        <authorList>
            <person name="Daroch M."/>
            <person name="Tang J."/>
            <person name="Jiang Y."/>
        </authorList>
    </citation>
    <scope>NUCLEOTIDE SEQUENCE</scope>
    <source>
        <strain evidence="8">PKUAC-SCTA174</strain>
    </source>
</reference>
<dbReference type="InterPro" id="IPR035940">
    <property type="entry name" value="CAP_sf"/>
</dbReference>
<evidence type="ECO:0000256" key="4">
    <source>
        <dbReference type="ARBA" id="ARBA00022737"/>
    </source>
</evidence>
<evidence type="ECO:0000259" key="7">
    <source>
        <dbReference type="Pfam" id="PF08548"/>
    </source>
</evidence>
<keyword evidence="4" id="KW-0677">Repeat</keyword>
<dbReference type="InterPro" id="IPR018511">
    <property type="entry name" value="Hemolysin-typ_Ca-bd_CS"/>
</dbReference>
<dbReference type="PROSITE" id="PS00330">
    <property type="entry name" value="HEMOLYSIN_CALCIUM"/>
    <property type="match status" value="3"/>
</dbReference>
<accession>A0A9E9C721</accession>
<dbReference type="Pfam" id="PF00353">
    <property type="entry name" value="HemolysinCabind"/>
    <property type="match status" value="1"/>
</dbReference>
<dbReference type="SUPFAM" id="SSF51120">
    <property type="entry name" value="beta-Roll"/>
    <property type="match status" value="1"/>
</dbReference>
<dbReference type="SUPFAM" id="SSF55797">
    <property type="entry name" value="PR-1-like"/>
    <property type="match status" value="1"/>
</dbReference>